<proteinExistence type="predicted"/>
<evidence type="ECO:0000313" key="7">
    <source>
        <dbReference type="Proteomes" id="UP000265566"/>
    </source>
</evidence>
<dbReference type="AlphaFoldDB" id="A0A072UTZ4"/>
<dbReference type="EnsemblPlants" id="KEH29335">
    <property type="protein sequence ID" value="KEH29335"/>
    <property type="gene ID" value="MTR_4g435298"/>
</dbReference>
<evidence type="ECO:0000259" key="2">
    <source>
        <dbReference type="Pfam" id="PF07127"/>
    </source>
</evidence>
<dbReference type="Proteomes" id="UP000265566">
    <property type="component" value="Chromosome 4"/>
</dbReference>
<reference evidence="3 6" key="2">
    <citation type="journal article" date="2014" name="BMC Genomics">
        <title>An improved genome release (version Mt4.0) for the model legume Medicago truncatula.</title>
        <authorList>
            <person name="Tang H."/>
            <person name="Krishnakumar V."/>
            <person name="Bidwell S."/>
            <person name="Rosen B."/>
            <person name="Chan A."/>
            <person name="Zhou S."/>
            <person name="Gentzbittel L."/>
            <person name="Childs K.L."/>
            <person name="Yandell M."/>
            <person name="Gundlach H."/>
            <person name="Mayer K.F."/>
            <person name="Schwartz D.C."/>
            <person name="Town C.D."/>
        </authorList>
    </citation>
    <scope>GENOME REANNOTATION</scope>
    <source>
        <strain evidence="3">A17</strain>
        <strain evidence="5 6">cv. Jemalong A17</strain>
    </source>
</reference>
<evidence type="ECO:0000313" key="4">
    <source>
        <dbReference type="EMBL" id="RHN59761.1"/>
    </source>
</evidence>
<feature type="domain" description="Late nodulin" evidence="2">
    <location>
        <begin position="9"/>
        <end position="56"/>
    </location>
</feature>
<feature type="transmembrane region" description="Helical" evidence="1">
    <location>
        <begin position="12"/>
        <end position="34"/>
    </location>
</feature>
<reference evidence="4" key="5">
    <citation type="journal article" date="2018" name="Nat. Plants">
        <title>Whole-genome landscape of Medicago truncatula symbiotic genes.</title>
        <authorList>
            <person name="Pecrix Y."/>
            <person name="Gamas P."/>
            <person name="Carrere S."/>
        </authorList>
    </citation>
    <scope>NUCLEOTIDE SEQUENCE</scope>
    <source>
        <tissue evidence="4">Leaves</tissue>
    </source>
</reference>
<keyword evidence="6" id="KW-1185">Reference proteome</keyword>
<keyword evidence="1" id="KW-0812">Transmembrane</keyword>
<protein>
    <submittedName>
        <fullName evidence="3">Nodule Cysteine-Rich (NCR) secreted peptide</fullName>
    </submittedName>
    <submittedName>
        <fullName evidence="4">Putative Late nodulin</fullName>
    </submittedName>
</protein>
<dbReference type="EMBL" id="PSQE01000004">
    <property type="protein sequence ID" value="RHN59761.1"/>
    <property type="molecule type" value="Genomic_DNA"/>
</dbReference>
<reference evidence="7" key="4">
    <citation type="journal article" date="2018" name="Nat. Plants">
        <title>Whole-genome landscape of Medicago truncatula symbiotic genes.</title>
        <authorList>
            <person name="Pecrix Y."/>
            <person name="Staton S.E."/>
            <person name="Sallet E."/>
            <person name="Lelandais-Briere C."/>
            <person name="Moreau S."/>
            <person name="Carrere S."/>
            <person name="Blein T."/>
            <person name="Jardinaud M.F."/>
            <person name="Latrasse D."/>
            <person name="Zouine M."/>
            <person name="Zahm M."/>
            <person name="Kreplak J."/>
            <person name="Mayjonade B."/>
            <person name="Satge C."/>
            <person name="Perez M."/>
            <person name="Cauet S."/>
            <person name="Marande W."/>
            <person name="Chantry-Darmon C."/>
            <person name="Lopez-Roques C."/>
            <person name="Bouchez O."/>
            <person name="Berard A."/>
            <person name="Debelle F."/>
            <person name="Munos S."/>
            <person name="Bendahmane A."/>
            <person name="Berges H."/>
            <person name="Niebel A."/>
            <person name="Buitink J."/>
            <person name="Frugier F."/>
            <person name="Benhamed M."/>
            <person name="Crespi M."/>
            <person name="Gouzy J."/>
            <person name="Gamas P."/>
        </authorList>
    </citation>
    <scope>NUCLEOTIDE SEQUENCE [LARGE SCALE GENOMIC DNA]</scope>
    <source>
        <strain evidence="7">cv. Jemalong A17</strain>
    </source>
</reference>
<keyword evidence="1" id="KW-1133">Transmembrane helix</keyword>
<dbReference type="InterPro" id="IPR009810">
    <property type="entry name" value="Nodulin_late_dom"/>
</dbReference>
<dbReference type="EMBL" id="CM001220">
    <property type="protein sequence ID" value="KEH29335.1"/>
    <property type="molecule type" value="Genomic_DNA"/>
</dbReference>
<evidence type="ECO:0000313" key="3">
    <source>
        <dbReference type="EMBL" id="KEH29335.1"/>
    </source>
</evidence>
<evidence type="ECO:0000313" key="6">
    <source>
        <dbReference type="Proteomes" id="UP000002051"/>
    </source>
</evidence>
<evidence type="ECO:0000256" key="1">
    <source>
        <dbReference type="SAM" id="Phobius"/>
    </source>
</evidence>
<keyword evidence="1" id="KW-0472">Membrane</keyword>
<evidence type="ECO:0000313" key="5">
    <source>
        <dbReference type="EnsemblPlants" id="KEH29335"/>
    </source>
</evidence>
<dbReference type="Pfam" id="PF07127">
    <property type="entry name" value="Nodulin_late"/>
    <property type="match status" value="1"/>
</dbReference>
<dbReference type="GO" id="GO:0046872">
    <property type="term" value="F:metal ion binding"/>
    <property type="evidence" value="ECO:0007669"/>
    <property type="project" value="InterPro"/>
</dbReference>
<accession>A0A072UTZ4</accession>
<organism evidence="3 6">
    <name type="scientific">Medicago truncatula</name>
    <name type="common">Barrel medic</name>
    <name type="synonym">Medicago tribuloides</name>
    <dbReference type="NCBI Taxonomy" id="3880"/>
    <lineage>
        <taxon>Eukaryota</taxon>
        <taxon>Viridiplantae</taxon>
        <taxon>Streptophyta</taxon>
        <taxon>Embryophyta</taxon>
        <taxon>Tracheophyta</taxon>
        <taxon>Spermatophyta</taxon>
        <taxon>Magnoliopsida</taxon>
        <taxon>eudicotyledons</taxon>
        <taxon>Gunneridae</taxon>
        <taxon>Pentapetalae</taxon>
        <taxon>rosids</taxon>
        <taxon>fabids</taxon>
        <taxon>Fabales</taxon>
        <taxon>Fabaceae</taxon>
        <taxon>Papilionoideae</taxon>
        <taxon>50 kb inversion clade</taxon>
        <taxon>NPAAA clade</taxon>
        <taxon>Hologalegina</taxon>
        <taxon>IRL clade</taxon>
        <taxon>Trifolieae</taxon>
        <taxon>Medicago</taxon>
    </lineage>
</organism>
<reference evidence="3 6" key="1">
    <citation type="journal article" date="2011" name="Nature">
        <title>The Medicago genome provides insight into the evolution of rhizobial symbioses.</title>
        <authorList>
            <person name="Young N.D."/>
            <person name="Debelle F."/>
            <person name="Oldroyd G.E."/>
            <person name="Geurts R."/>
            <person name="Cannon S.B."/>
            <person name="Udvardi M.K."/>
            <person name="Benedito V.A."/>
            <person name="Mayer K.F."/>
            <person name="Gouzy J."/>
            <person name="Schoof H."/>
            <person name="Van de Peer Y."/>
            <person name="Proost S."/>
            <person name="Cook D.R."/>
            <person name="Meyers B.C."/>
            <person name="Spannagl M."/>
            <person name="Cheung F."/>
            <person name="De Mita S."/>
            <person name="Krishnakumar V."/>
            <person name="Gundlach H."/>
            <person name="Zhou S."/>
            <person name="Mudge J."/>
            <person name="Bharti A.K."/>
            <person name="Murray J.D."/>
            <person name="Naoumkina M.A."/>
            <person name="Rosen B."/>
            <person name="Silverstein K.A."/>
            <person name="Tang H."/>
            <person name="Rombauts S."/>
            <person name="Zhao P.X."/>
            <person name="Zhou P."/>
            <person name="Barbe V."/>
            <person name="Bardou P."/>
            <person name="Bechner M."/>
            <person name="Bellec A."/>
            <person name="Berger A."/>
            <person name="Berges H."/>
            <person name="Bidwell S."/>
            <person name="Bisseling T."/>
            <person name="Choisne N."/>
            <person name="Couloux A."/>
            <person name="Denny R."/>
            <person name="Deshpande S."/>
            <person name="Dai X."/>
            <person name="Doyle J.J."/>
            <person name="Dudez A.M."/>
            <person name="Farmer A.D."/>
            <person name="Fouteau S."/>
            <person name="Franken C."/>
            <person name="Gibelin C."/>
            <person name="Gish J."/>
            <person name="Goldstein S."/>
            <person name="Gonzalez A.J."/>
            <person name="Green P.J."/>
            <person name="Hallab A."/>
            <person name="Hartog M."/>
            <person name="Hua A."/>
            <person name="Humphray S.J."/>
            <person name="Jeong D.H."/>
            <person name="Jing Y."/>
            <person name="Jocker A."/>
            <person name="Kenton S.M."/>
            <person name="Kim D.J."/>
            <person name="Klee K."/>
            <person name="Lai H."/>
            <person name="Lang C."/>
            <person name="Lin S."/>
            <person name="Macmil S.L."/>
            <person name="Magdelenat G."/>
            <person name="Matthews L."/>
            <person name="McCorrison J."/>
            <person name="Monaghan E.L."/>
            <person name="Mun J.H."/>
            <person name="Najar F.Z."/>
            <person name="Nicholson C."/>
            <person name="Noirot C."/>
            <person name="O'Bleness M."/>
            <person name="Paule C.R."/>
            <person name="Poulain J."/>
            <person name="Prion F."/>
            <person name="Qin B."/>
            <person name="Qu C."/>
            <person name="Retzel E.F."/>
            <person name="Riddle C."/>
            <person name="Sallet E."/>
            <person name="Samain S."/>
            <person name="Samson N."/>
            <person name="Sanders I."/>
            <person name="Saurat O."/>
            <person name="Scarpelli C."/>
            <person name="Schiex T."/>
            <person name="Segurens B."/>
            <person name="Severin A.J."/>
            <person name="Sherrier D.J."/>
            <person name="Shi R."/>
            <person name="Sims S."/>
            <person name="Singer S.R."/>
            <person name="Sinharoy S."/>
            <person name="Sterck L."/>
            <person name="Viollet A."/>
            <person name="Wang B.B."/>
            <person name="Wang K."/>
            <person name="Wang M."/>
            <person name="Wang X."/>
            <person name="Warfsmann J."/>
            <person name="Weissenbach J."/>
            <person name="White D.D."/>
            <person name="White J.D."/>
            <person name="Wiley G.B."/>
            <person name="Wincker P."/>
            <person name="Xing Y."/>
            <person name="Yang L."/>
            <person name="Yao Z."/>
            <person name="Ying F."/>
            <person name="Zhai J."/>
            <person name="Zhou L."/>
            <person name="Zuber A."/>
            <person name="Denarie J."/>
            <person name="Dixon R.A."/>
            <person name="May G.D."/>
            <person name="Schwartz D.C."/>
            <person name="Rogers J."/>
            <person name="Quetier F."/>
            <person name="Town C.D."/>
            <person name="Roe B.A."/>
        </authorList>
    </citation>
    <scope>NUCLEOTIDE SEQUENCE [LARGE SCALE GENOMIC DNA]</scope>
    <source>
        <strain evidence="3">A17</strain>
        <strain evidence="5 6">cv. Jemalong A17</strain>
    </source>
</reference>
<gene>
    <name evidence="3" type="ordered locus">MTR_4g435298</name>
    <name evidence="4" type="ORF">MtrunA17_Chr4g0017341</name>
</gene>
<reference evidence="5" key="3">
    <citation type="submission" date="2015-04" db="UniProtKB">
        <authorList>
            <consortium name="EnsemblPlants"/>
        </authorList>
    </citation>
    <scope>IDENTIFICATION</scope>
    <source>
        <strain evidence="5">cv. Jemalong A17</strain>
    </source>
</reference>
<name>A0A072UTZ4_MEDTR</name>
<dbReference type="Gramene" id="rna21875">
    <property type="protein sequence ID" value="RHN59761.1"/>
    <property type="gene ID" value="gene21875"/>
</dbReference>
<dbReference type="HOGENOM" id="CLU_181053_0_2_1"/>
<sequence length="72" mass="8384">MQRLENTTEVVMLIYVMIIFLCLLLVTMNVNAVIKCFQDSDCPKYMCMFPLKPKCVYILVFPPPWTAQCICD</sequence>
<dbReference type="Proteomes" id="UP000002051">
    <property type="component" value="Chromosome 4"/>
</dbReference>